<dbReference type="GO" id="GO:0046872">
    <property type="term" value="F:metal ion binding"/>
    <property type="evidence" value="ECO:0007669"/>
    <property type="project" value="UniProtKB-KW"/>
</dbReference>
<organism evidence="8 9">
    <name type="scientific">Archangium gephyra</name>
    <dbReference type="NCBI Taxonomy" id="48"/>
    <lineage>
        <taxon>Bacteria</taxon>
        <taxon>Pseudomonadati</taxon>
        <taxon>Myxococcota</taxon>
        <taxon>Myxococcia</taxon>
        <taxon>Myxococcales</taxon>
        <taxon>Cystobacterineae</taxon>
        <taxon>Archangiaceae</taxon>
        <taxon>Archangium</taxon>
    </lineage>
</organism>
<keyword evidence="4" id="KW-0862">Zinc</keyword>
<dbReference type="InterPro" id="IPR011032">
    <property type="entry name" value="GroES-like_sf"/>
</dbReference>
<dbReference type="AlphaFoldDB" id="A0A2W5UE81"/>
<comment type="caution">
    <text evidence="8">The sequence shown here is derived from an EMBL/GenBank/DDBJ whole genome shotgun (WGS) entry which is preliminary data.</text>
</comment>
<accession>A0A2W5UE81</accession>
<evidence type="ECO:0000256" key="5">
    <source>
        <dbReference type="ARBA" id="ARBA00023002"/>
    </source>
</evidence>
<protein>
    <recommendedName>
        <fullName evidence="10">Alcohol dehydrogenase</fullName>
    </recommendedName>
</protein>
<gene>
    <name evidence="8" type="ORF">DI536_28430</name>
</gene>
<comment type="cofactor">
    <cofactor evidence="1">
        <name>Zn(2+)</name>
        <dbReference type="ChEBI" id="CHEBI:29105"/>
    </cofactor>
</comment>
<dbReference type="GO" id="GO:0005737">
    <property type="term" value="C:cytoplasm"/>
    <property type="evidence" value="ECO:0007669"/>
    <property type="project" value="TreeGrafter"/>
</dbReference>
<dbReference type="Gene3D" id="3.40.50.720">
    <property type="entry name" value="NAD(P)-binding Rossmann-like Domain"/>
    <property type="match status" value="1"/>
</dbReference>
<dbReference type="GO" id="GO:0004022">
    <property type="term" value="F:alcohol dehydrogenase (NAD+) activity"/>
    <property type="evidence" value="ECO:0007669"/>
    <property type="project" value="TreeGrafter"/>
</dbReference>
<dbReference type="PROSITE" id="PS00065">
    <property type="entry name" value="D_2_HYDROXYACID_DH_1"/>
    <property type="match status" value="1"/>
</dbReference>
<dbReference type="InterPro" id="IPR029752">
    <property type="entry name" value="D-isomer_DH_CS1"/>
</dbReference>
<keyword evidence="5" id="KW-0560">Oxidoreductase</keyword>
<evidence type="ECO:0000256" key="2">
    <source>
        <dbReference type="ARBA" id="ARBA00008072"/>
    </source>
</evidence>
<evidence type="ECO:0000259" key="7">
    <source>
        <dbReference type="Pfam" id="PF08240"/>
    </source>
</evidence>
<dbReference type="PANTHER" id="PTHR42940">
    <property type="entry name" value="ALCOHOL DEHYDROGENASE 1-RELATED"/>
    <property type="match status" value="1"/>
</dbReference>
<name>A0A2W5UE81_9BACT</name>
<dbReference type="EMBL" id="QFQP01000033">
    <property type="protein sequence ID" value="PZR07188.1"/>
    <property type="molecule type" value="Genomic_DNA"/>
</dbReference>
<evidence type="ECO:0000313" key="8">
    <source>
        <dbReference type="EMBL" id="PZR07188.1"/>
    </source>
</evidence>
<keyword evidence="3" id="KW-0479">Metal-binding</keyword>
<dbReference type="Pfam" id="PF01262">
    <property type="entry name" value="AlaDh_PNT_C"/>
    <property type="match status" value="1"/>
</dbReference>
<sequence length="332" mass="34743">MPRVVQLEKPREPVEVVDVPLPLPRVGEVRVRVEACAIGQLDWNLLTLDAPPRLPLVPGHEAVGVVDAVGANTSFTVGERVLVTPLASSCTECAACRSRDVRHCPHVQWRGMHVDGALGTQVLAHASSLIPLEVPMGLPPLPEVLTPDLAAALAVCGGSLWTAVGAVRSLRLLQPSRVAVFGVGGVGHLVIQVARALGHTVLAYDVDPQRLELAKSLGALPSGGAVDAAVVCTPSTQALQQAVRVLRGGGRLALSGSSPTGRIDLAVADLVWRGITLTCGLLGTREDLEEGLALVLTGKVTPKVETLALDDVPARLWELRDLGFAGRLVALL</sequence>
<dbReference type="PANTHER" id="PTHR42940:SF8">
    <property type="entry name" value="VACUOLAR PROTEIN SORTING-ASSOCIATED PROTEIN 11"/>
    <property type="match status" value="1"/>
</dbReference>
<dbReference type="SUPFAM" id="SSF50129">
    <property type="entry name" value="GroES-like"/>
    <property type="match status" value="1"/>
</dbReference>
<evidence type="ECO:0008006" key="10">
    <source>
        <dbReference type="Google" id="ProtNLM"/>
    </source>
</evidence>
<feature type="domain" description="Alcohol dehydrogenase-like N-terminal" evidence="7">
    <location>
        <begin position="27"/>
        <end position="132"/>
    </location>
</feature>
<evidence type="ECO:0000313" key="9">
    <source>
        <dbReference type="Proteomes" id="UP000249061"/>
    </source>
</evidence>
<dbReference type="Gene3D" id="3.90.180.10">
    <property type="entry name" value="Medium-chain alcohol dehydrogenases, catalytic domain"/>
    <property type="match status" value="1"/>
</dbReference>
<dbReference type="InterPro" id="IPR013154">
    <property type="entry name" value="ADH-like_N"/>
</dbReference>
<evidence type="ECO:0000259" key="6">
    <source>
        <dbReference type="Pfam" id="PF01262"/>
    </source>
</evidence>
<dbReference type="Pfam" id="PF08240">
    <property type="entry name" value="ADH_N"/>
    <property type="match status" value="1"/>
</dbReference>
<reference evidence="8 9" key="1">
    <citation type="submission" date="2017-08" db="EMBL/GenBank/DDBJ databases">
        <title>Infants hospitalized years apart are colonized by the same room-sourced microbial strains.</title>
        <authorList>
            <person name="Brooks B."/>
            <person name="Olm M.R."/>
            <person name="Firek B.A."/>
            <person name="Baker R."/>
            <person name="Thomas B.C."/>
            <person name="Morowitz M.J."/>
            <person name="Banfield J.F."/>
        </authorList>
    </citation>
    <scope>NUCLEOTIDE SEQUENCE [LARGE SCALE GENOMIC DNA]</scope>
    <source>
        <strain evidence="8">S2_003_000_R2_14</strain>
    </source>
</reference>
<feature type="domain" description="Alanine dehydrogenase/pyridine nucleotide transhydrogenase NAD(H)-binding" evidence="6">
    <location>
        <begin position="158"/>
        <end position="218"/>
    </location>
</feature>
<dbReference type="InterPro" id="IPR036291">
    <property type="entry name" value="NAD(P)-bd_dom_sf"/>
</dbReference>
<proteinExistence type="inferred from homology"/>
<evidence type="ECO:0000256" key="4">
    <source>
        <dbReference type="ARBA" id="ARBA00022833"/>
    </source>
</evidence>
<dbReference type="InterPro" id="IPR007698">
    <property type="entry name" value="AlaDH/PNT_NAD(H)-bd"/>
</dbReference>
<evidence type="ECO:0000256" key="3">
    <source>
        <dbReference type="ARBA" id="ARBA00022723"/>
    </source>
</evidence>
<comment type="similarity">
    <text evidence="2">Belongs to the zinc-containing alcohol dehydrogenase family.</text>
</comment>
<dbReference type="Proteomes" id="UP000249061">
    <property type="component" value="Unassembled WGS sequence"/>
</dbReference>
<dbReference type="SUPFAM" id="SSF51735">
    <property type="entry name" value="NAD(P)-binding Rossmann-fold domains"/>
    <property type="match status" value="1"/>
</dbReference>
<evidence type="ECO:0000256" key="1">
    <source>
        <dbReference type="ARBA" id="ARBA00001947"/>
    </source>
</evidence>